<dbReference type="InterPro" id="IPR011990">
    <property type="entry name" value="TPR-like_helical_dom_sf"/>
</dbReference>
<keyword evidence="2 4" id="KW-0677">Repeat</keyword>
<comment type="subcellular location">
    <subcellularLocation>
        <location evidence="4">Cell inner membrane</location>
        <topology evidence="4">Single-pass membrane protein</topology>
        <orientation evidence="4">Cytoplasmic side</orientation>
    </subcellularLocation>
</comment>
<feature type="binding site" evidence="4">
    <location>
        <position position="374"/>
    </location>
    <ligand>
        <name>Fe cation</name>
        <dbReference type="ChEBI" id="CHEBI:24875"/>
    </ligand>
</feature>
<dbReference type="GO" id="GO:0005506">
    <property type="term" value="F:iron ion binding"/>
    <property type="evidence" value="ECO:0007669"/>
    <property type="project" value="UniProtKB-UniRule"/>
</dbReference>
<comment type="function">
    <text evidence="4">Modulates cellular lipopolysaccharide (LPS) levels by regulating LpxC, which is involved in lipid A biosynthesis. May act by modulating the proteolytic activity of FtsH towards LpxC. May also coordinate assembly of proteins involved in LPS synthesis at the plasma membrane.</text>
</comment>
<proteinExistence type="inferred from homology"/>
<dbReference type="GO" id="GO:0008653">
    <property type="term" value="P:lipopolysaccharide metabolic process"/>
    <property type="evidence" value="ECO:0007669"/>
    <property type="project" value="InterPro"/>
</dbReference>
<evidence type="ECO:0000259" key="6">
    <source>
        <dbReference type="Pfam" id="PF18073"/>
    </source>
</evidence>
<dbReference type="InterPro" id="IPR030865">
    <property type="entry name" value="LapB"/>
</dbReference>
<evidence type="ECO:0000256" key="4">
    <source>
        <dbReference type="HAMAP-Rule" id="MF_00994"/>
    </source>
</evidence>
<keyword evidence="4" id="KW-0812">Transmembrane</keyword>
<dbReference type="Pfam" id="PF13176">
    <property type="entry name" value="TPR_7"/>
    <property type="match status" value="1"/>
</dbReference>
<keyword evidence="4" id="KW-0997">Cell inner membrane</keyword>
<dbReference type="Pfam" id="PF13432">
    <property type="entry name" value="TPR_16"/>
    <property type="match status" value="1"/>
</dbReference>
<dbReference type="Pfam" id="PF18073">
    <property type="entry name" value="Zn_ribbon_LapB"/>
    <property type="match status" value="1"/>
</dbReference>
<evidence type="ECO:0000256" key="3">
    <source>
        <dbReference type="ARBA" id="ARBA00022803"/>
    </source>
</evidence>
<feature type="binding site" evidence="4">
    <location>
        <position position="371"/>
    </location>
    <ligand>
        <name>Fe cation</name>
        <dbReference type="ChEBI" id="CHEBI:24875"/>
    </ligand>
</feature>
<dbReference type="Pfam" id="PF13181">
    <property type="entry name" value="TPR_8"/>
    <property type="match status" value="1"/>
</dbReference>
<feature type="topological domain" description="Cytoplasmic" evidence="4">
    <location>
        <begin position="23"/>
        <end position="389"/>
    </location>
</feature>
<dbReference type="AlphaFoldDB" id="A0A3E1K9P3"/>
<feature type="binding site" evidence="4">
    <location>
        <position position="357"/>
    </location>
    <ligand>
        <name>Fe cation</name>
        <dbReference type="ChEBI" id="CHEBI:24875"/>
    </ligand>
</feature>
<sequence length="389" mass="44565">MAELVVLFTLLPIAAASGWYLARIQSARRNRKRASAFSSNYFRGLNYLLNEQPDKAIEVFLKLVEVTPDTVETHLALGSLFRRRGEMDKAIRFHKHIITRPGLTDEQRAQALMELGEDYMQAGLLDRAEYLFSDLLDHDDSHVRPVRQLLDIYQQEKDWEKAIAQARRLQQVDGEKSTALIASFHCELARQALDQGDIEGARRSLRQARRYDPANARAHLIQAELATRDGEWVDAADHFRQACEIDPDCLSFAFDTMVDAHRRAGLMVEFEAWLEKLIDRSPMTTGILALARMKAERDPHQAVDFLLTHLSRRPTVRGLDYLIELVYRQGVSLDEVGPELIQDILQRLLEGQPRYRCEHCGFSGSSWHWLCPGCRRWNTTRAITGVLGE</sequence>
<evidence type="ECO:0000313" key="8">
    <source>
        <dbReference type="Proteomes" id="UP000260351"/>
    </source>
</evidence>
<dbReference type="NCBIfam" id="NF008757">
    <property type="entry name" value="PRK11788.1-5"/>
    <property type="match status" value="1"/>
</dbReference>
<keyword evidence="3 4" id="KW-0802">TPR repeat</keyword>
<dbReference type="InterPro" id="IPR041166">
    <property type="entry name" value="Rubredoxin_2"/>
</dbReference>
<dbReference type="RefSeq" id="WP_116650285.1">
    <property type="nucleotide sequence ID" value="NZ_QUZK01000027.1"/>
</dbReference>
<evidence type="ECO:0000256" key="1">
    <source>
        <dbReference type="ARBA" id="ARBA00022723"/>
    </source>
</evidence>
<keyword evidence="4" id="KW-1003">Cell membrane</keyword>
<dbReference type="GO" id="GO:0009898">
    <property type="term" value="C:cytoplasmic side of plasma membrane"/>
    <property type="evidence" value="ECO:0007669"/>
    <property type="project" value="UniProtKB-UniRule"/>
</dbReference>
<keyword evidence="4" id="KW-0408">Iron</keyword>
<dbReference type="InterPro" id="IPR019734">
    <property type="entry name" value="TPR_rpt"/>
</dbReference>
<dbReference type="PANTHER" id="PTHR45586:SF1">
    <property type="entry name" value="LIPOPOLYSACCHARIDE ASSEMBLY PROTEIN B"/>
    <property type="match status" value="1"/>
</dbReference>
<feature type="repeat" description="TPR" evidence="5">
    <location>
        <begin position="37"/>
        <end position="70"/>
    </location>
</feature>
<gene>
    <name evidence="4 7" type="primary">lapB</name>
    <name evidence="7" type="ORF">DZC52_06315</name>
</gene>
<dbReference type="OrthoDB" id="507476at2"/>
<dbReference type="SMART" id="SM00028">
    <property type="entry name" value="TPR"/>
    <property type="match status" value="5"/>
</dbReference>
<feature type="binding site" evidence="4">
    <location>
        <position position="360"/>
    </location>
    <ligand>
        <name>Fe cation</name>
        <dbReference type="ChEBI" id="CHEBI:24875"/>
    </ligand>
</feature>
<evidence type="ECO:0000256" key="2">
    <source>
        <dbReference type="ARBA" id="ARBA00022737"/>
    </source>
</evidence>
<dbReference type="SUPFAM" id="SSF48452">
    <property type="entry name" value="TPR-like"/>
    <property type="match status" value="1"/>
</dbReference>
<dbReference type="GO" id="GO:0046890">
    <property type="term" value="P:regulation of lipid biosynthetic process"/>
    <property type="evidence" value="ECO:0007669"/>
    <property type="project" value="UniProtKB-UniRule"/>
</dbReference>
<organism evidence="7 8">
    <name type="scientific">Wenzhouxiangella sediminis</name>
    <dbReference type="NCBI Taxonomy" id="1792836"/>
    <lineage>
        <taxon>Bacteria</taxon>
        <taxon>Pseudomonadati</taxon>
        <taxon>Pseudomonadota</taxon>
        <taxon>Gammaproteobacteria</taxon>
        <taxon>Chromatiales</taxon>
        <taxon>Wenzhouxiangellaceae</taxon>
        <taxon>Wenzhouxiangella</taxon>
    </lineage>
</organism>
<name>A0A3E1K9P3_9GAMM</name>
<comment type="similarity">
    <text evidence="4">Belongs to the LapB family.</text>
</comment>
<comment type="caution">
    <text evidence="7">The sequence shown here is derived from an EMBL/GenBank/DDBJ whole genome shotgun (WGS) entry which is preliminary data.</text>
</comment>
<keyword evidence="4" id="KW-0472">Membrane</keyword>
<evidence type="ECO:0000256" key="5">
    <source>
        <dbReference type="PROSITE-ProRule" id="PRU00339"/>
    </source>
</evidence>
<dbReference type="PANTHER" id="PTHR45586">
    <property type="entry name" value="TPR REPEAT-CONTAINING PROTEIN PA4667"/>
    <property type="match status" value="1"/>
</dbReference>
<feature type="domain" description="LapB rubredoxin metal binding" evidence="6">
    <location>
        <begin position="355"/>
        <end position="379"/>
    </location>
</feature>
<keyword evidence="4" id="KW-1133">Transmembrane helix</keyword>
<evidence type="ECO:0000313" key="7">
    <source>
        <dbReference type="EMBL" id="RFF30912.1"/>
    </source>
</evidence>
<accession>A0A3E1K9P3</accession>
<dbReference type="Gene3D" id="1.25.40.10">
    <property type="entry name" value="Tetratricopeptide repeat domain"/>
    <property type="match status" value="1"/>
</dbReference>
<keyword evidence="1 4" id="KW-0479">Metal-binding</keyword>
<protein>
    <recommendedName>
        <fullName evidence="4">Lipopolysaccharide assembly protein B</fullName>
    </recommendedName>
</protein>
<reference evidence="7 8" key="1">
    <citation type="submission" date="2018-08" db="EMBL/GenBank/DDBJ databases">
        <title>Wenzhouxiangella salilacus sp. nov., a novel bacterium isolated from a saline lake in Xinjiang Province, China.</title>
        <authorList>
            <person name="Han S."/>
        </authorList>
    </citation>
    <scope>NUCLEOTIDE SEQUENCE [LARGE SCALE GENOMIC DNA]</scope>
    <source>
        <strain evidence="7 8">XDB06</strain>
    </source>
</reference>
<dbReference type="HAMAP" id="MF_00994">
    <property type="entry name" value="LPS_assembly_LapB"/>
    <property type="match status" value="1"/>
</dbReference>
<keyword evidence="8" id="KW-1185">Reference proteome</keyword>
<dbReference type="InterPro" id="IPR051012">
    <property type="entry name" value="CellSynth/LPSAsmb/PSIAsmb"/>
</dbReference>
<dbReference type="Proteomes" id="UP000260351">
    <property type="component" value="Unassembled WGS sequence"/>
</dbReference>
<dbReference type="PROSITE" id="PS50005">
    <property type="entry name" value="TPR"/>
    <property type="match status" value="1"/>
</dbReference>
<dbReference type="EMBL" id="QUZK01000027">
    <property type="protein sequence ID" value="RFF30912.1"/>
    <property type="molecule type" value="Genomic_DNA"/>
</dbReference>